<gene>
    <name evidence="2" type="ORF">PR001_g11036</name>
</gene>
<dbReference type="Gene3D" id="2.40.50.40">
    <property type="match status" value="1"/>
</dbReference>
<dbReference type="SUPFAM" id="SSF54160">
    <property type="entry name" value="Chromo domain-like"/>
    <property type="match status" value="1"/>
</dbReference>
<proteinExistence type="predicted"/>
<organism evidence="2 3">
    <name type="scientific">Phytophthora rubi</name>
    <dbReference type="NCBI Taxonomy" id="129364"/>
    <lineage>
        <taxon>Eukaryota</taxon>
        <taxon>Sar</taxon>
        <taxon>Stramenopiles</taxon>
        <taxon>Oomycota</taxon>
        <taxon>Peronosporomycetes</taxon>
        <taxon>Peronosporales</taxon>
        <taxon>Peronosporaceae</taxon>
        <taxon>Phytophthora</taxon>
    </lineage>
</organism>
<name>A0A6A3MFU6_9STRA</name>
<protein>
    <recommendedName>
        <fullName evidence="1">Chromo domain-containing protein</fullName>
    </recommendedName>
</protein>
<dbReference type="EMBL" id="QXFV01000668">
    <property type="protein sequence ID" value="KAE9031319.1"/>
    <property type="molecule type" value="Genomic_DNA"/>
</dbReference>
<feature type="domain" description="Chromo" evidence="1">
    <location>
        <begin position="210"/>
        <end position="260"/>
    </location>
</feature>
<dbReference type="Proteomes" id="UP000429607">
    <property type="component" value="Unassembled WGS sequence"/>
</dbReference>
<dbReference type="AlphaFoldDB" id="A0A6A3MFU6"/>
<sequence>MAEWYCGKAKQGRPASLAGVADGIWPRQHVWSYLLPAVQANLSHTRVQSLAGHAPIEVFIALPESPALDTIVEPVSAGRNERVVDLACFDDMIDQLRSTLHDLHREVADAKERQRIKYMAAHNGTPSNFDVGDYVLWSSIGQRLPNRKLLGHWVGPFKVIATLPHSFEIEHLVTGRKYEVHASRLKFYADSDLNTTTELLELVFSQGMRLGVDKFADYRFNQDFDRWELLVSWQGLQSIEDSWELLTYLLQDIPKKLRDYINSIYDEDLRRQYE</sequence>
<dbReference type="InterPro" id="IPR016197">
    <property type="entry name" value="Chromo-like_dom_sf"/>
</dbReference>
<evidence type="ECO:0000313" key="3">
    <source>
        <dbReference type="Proteomes" id="UP000429607"/>
    </source>
</evidence>
<comment type="caution">
    <text evidence="2">The sequence shown here is derived from an EMBL/GenBank/DDBJ whole genome shotgun (WGS) entry which is preliminary data.</text>
</comment>
<evidence type="ECO:0000313" key="2">
    <source>
        <dbReference type="EMBL" id="KAE9031319.1"/>
    </source>
</evidence>
<dbReference type="InterPro" id="IPR000953">
    <property type="entry name" value="Chromo/chromo_shadow_dom"/>
</dbReference>
<reference evidence="2 3" key="1">
    <citation type="submission" date="2018-09" db="EMBL/GenBank/DDBJ databases">
        <title>Genomic investigation of the strawberry pathogen Phytophthora fragariae indicates pathogenicity is determined by transcriptional variation in three key races.</title>
        <authorList>
            <person name="Adams T.M."/>
            <person name="Armitage A.D."/>
            <person name="Sobczyk M.K."/>
            <person name="Bates H.J."/>
            <person name="Dunwell J.M."/>
            <person name="Nellist C.F."/>
            <person name="Harrison R.J."/>
        </authorList>
    </citation>
    <scope>NUCLEOTIDE SEQUENCE [LARGE SCALE GENOMIC DNA]</scope>
    <source>
        <strain evidence="2 3">SCRP249</strain>
    </source>
</reference>
<evidence type="ECO:0000259" key="1">
    <source>
        <dbReference type="PROSITE" id="PS50013"/>
    </source>
</evidence>
<dbReference type="PROSITE" id="PS50013">
    <property type="entry name" value="CHROMO_2"/>
    <property type="match status" value="1"/>
</dbReference>
<accession>A0A6A3MFU6</accession>